<accession>A0A964WSR7</accession>
<evidence type="ECO:0000256" key="13">
    <source>
        <dbReference type="ARBA" id="ARBA00023136"/>
    </source>
</evidence>
<evidence type="ECO:0000256" key="1">
    <source>
        <dbReference type="ARBA" id="ARBA00001946"/>
    </source>
</evidence>
<feature type="transmembrane region" description="Helical" evidence="19">
    <location>
        <begin position="189"/>
        <end position="222"/>
    </location>
</feature>
<dbReference type="PANTHER" id="PTHR34148:SF1">
    <property type="entry name" value="ADENOSYLCOBINAMIDE-GDP RIBAZOLETRANSFERASE"/>
    <property type="match status" value="1"/>
</dbReference>
<evidence type="ECO:0000256" key="4">
    <source>
        <dbReference type="ARBA" id="ARBA00010561"/>
    </source>
</evidence>
<dbReference type="Proteomes" id="UP000773614">
    <property type="component" value="Unassembled WGS sequence"/>
</dbReference>
<dbReference type="EC" id="2.7.8.26" evidence="5 19"/>
<evidence type="ECO:0000256" key="12">
    <source>
        <dbReference type="ARBA" id="ARBA00022989"/>
    </source>
</evidence>
<keyword evidence="11 19" id="KW-0460">Magnesium</keyword>
<evidence type="ECO:0000256" key="15">
    <source>
        <dbReference type="ARBA" id="ARBA00032605"/>
    </source>
</evidence>
<comment type="caution">
    <text evidence="20">The sequence shown here is derived from an EMBL/GenBank/DDBJ whole genome shotgun (WGS) entry which is preliminary data.</text>
</comment>
<keyword evidence="8 19" id="KW-0169">Cobalamin biosynthesis</keyword>
<organism evidence="20 21">
    <name type="scientific">Propylenella binzhouense</name>
    <dbReference type="NCBI Taxonomy" id="2555902"/>
    <lineage>
        <taxon>Bacteria</taxon>
        <taxon>Pseudomonadati</taxon>
        <taxon>Pseudomonadota</taxon>
        <taxon>Alphaproteobacteria</taxon>
        <taxon>Hyphomicrobiales</taxon>
        <taxon>Propylenellaceae</taxon>
        <taxon>Propylenella</taxon>
    </lineage>
</organism>
<keyword evidence="9 19" id="KW-0808">Transferase</keyword>
<evidence type="ECO:0000256" key="7">
    <source>
        <dbReference type="ARBA" id="ARBA00022475"/>
    </source>
</evidence>
<evidence type="ECO:0000313" key="21">
    <source>
        <dbReference type="Proteomes" id="UP000773614"/>
    </source>
</evidence>
<evidence type="ECO:0000256" key="6">
    <source>
        <dbReference type="ARBA" id="ARBA00015850"/>
    </source>
</evidence>
<keyword evidence="10 19" id="KW-0812">Transmembrane</keyword>
<dbReference type="PANTHER" id="PTHR34148">
    <property type="entry name" value="ADENOSYLCOBINAMIDE-GDP RIBAZOLETRANSFERASE"/>
    <property type="match status" value="1"/>
</dbReference>
<feature type="transmembrane region" description="Helical" evidence="19">
    <location>
        <begin position="115"/>
        <end position="139"/>
    </location>
</feature>
<comment type="catalytic activity">
    <reaction evidence="18 19">
        <text>alpha-ribazole 5'-phosphate + adenosylcob(III)inamide-GDP = adenosylcob(III)alamin 5'-phosphate + GMP + H(+)</text>
        <dbReference type="Rhea" id="RHEA:23560"/>
        <dbReference type="ChEBI" id="CHEBI:15378"/>
        <dbReference type="ChEBI" id="CHEBI:57918"/>
        <dbReference type="ChEBI" id="CHEBI:58115"/>
        <dbReference type="ChEBI" id="CHEBI:60487"/>
        <dbReference type="ChEBI" id="CHEBI:60493"/>
        <dbReference type="EC" id="2.7.8.26"/>
    </reaction>
</comment>
<comment type="subcellular location">
    <subcellularLocation>
        <location evidence="2 19">Cell membrane</location>
        <topology evidence="2 19">Multi-pass membrane protein</topology>
    </subcellularLocation>
</comment>
<protein>
    <recommendedName>
        <fullName evidence="6 19">Adenosylcobinamide-GDP ribazoletransferase</fullName>
        <ecNumber evidence="5 19">2.7.8.26</ecNumber>
    </recommendedName>
    <alternativeName>
        <fullName evidence="16 19">Cobalamin synthase</fullName>
    </alternativeName>
    <alternativeName>
        <fullName evidence="15 19">Cobalamin-5'-phosphate synthase</fullName>
    </alternativeName>
</protein>
<evidence type="ECO:0000256" key="17">
    <source>
        <dbReference type="ARBA" id="ARBA00048623"/>
    </source>
</evidence>
<keyword evidence="7 19" id="KW-1003">Cell membrane</keyword>
<dbReference type="Pfam" id="PF02654">
    <property type="entry name" value="CobS"/>
    <property type="match status" value="1"/>
</dbReference>
<keyword evidence="21" id="KW-1185">Reference proteome</keyword>
<evidence type="ECO:0000256" key="8">
    <source>
        <dbReference type="ARBA" id="ARBA00022573"/>
    </source>
</evidence>
<dbReference type="InterPro" id="IPR003805">
    <property type="entry name" value="CobS"/>
</dbReference>
<evidence type="ECO:0000256" key="16">
    <source>
        <dbReference type="ARBA" id="ARBA00032853"/>
    </source>
</evidence>
<comment type="catalytic activity">
    <reaction evidence="17 19">
        <text>alpha-ribazole + adenosylcob(III)inamide-GDP = adenosylcob(III)alamin + GMP + H(+)</text>
        <dbReference type="Rhea" id="RHEA:16049"/>
        <dbReference type="ChEBI" id="CHEBI:10329"/>
        <dbReference type="ChEBI" id="CHEBI:15378"/>
        <dbReference type="ChEBI" id="CHEBI:18408"/>
        <dbReference type="ChEBI" id="CHEBI:58115"/>
        <dbReference type="ChEBI" id="CHEBI:60487"/>
        <dbReference type="EC" id="2.7.8.26"/>
    </reaction>
</comment>
<feature type="transmembrane region" description="Helical" evidence="19">
    <location>
        <begin position="68"/>
        <end position="86"/>
    </location>
</feature>
<evidence type="ECO:0000256" key="11">
    <source>
        <dbReference type="ARBA" id="ARBA00022842"/>
    </source>
</evidence>
<dbReference type="GO" id="GO:0051073">
    <property type="term" value="F:adenosylcobinamide-GDP ribazoletransferase activity"/>
    <property type="evidence" value="ECO:0007669"/>
    <property type="project" value="UniProtKB-UniRule"/>
</dbReference>
<evidence type="ECO:0000313" key="20">
    <source>
        <dbReference type="EMBL" id="MYZ47166.1"/>
    </source>
</evidence>
<dbReference type="HAMAP" id="MF_00719">
    <property type="entry name" value="CobS"/>
    <property type="match status" value="1"/>
</dbReference>
<gene>
    <name evidence="19" type="primary">cobS</name>
    <name evidence="20" type="ORF">E4O86_05510</name>
</gene>
<dbReference type="EMBL" id="SPKJ01000010">
    <property type="protein sequence ID" value="MYZ47166.1"/>
    <property type="molecule type" value="Genomic_DNA"/>
</dbReference>
<dbReference type="GO" id="GO:0008818">
    <property type="term" value="F:cobalamin 5'-phosphate synthase activity"/>
    <property type="evidence" value="ECO:0007669"/>
    <property type="project" value="UniProtKB-UniRule"/>
</dbReference>
<evidence type="ECO:0000256" key="5">
    <source>
        <dbReference type="ARBA" id="ARBA00013200"/>
    </source>
</evidence>
<evidence type="ECO:0000256" key="2">
    <source>
        <dbReference type="ARBA" id="ARBA00004651"/>
    </source>
</evidence>
<evidence type="ECO:0000256" key="19">
    <source>
        <dbReference type="HAMAP-Rule" id="MF_00719"/>
    </source>
</evidence>
<comment type="cofactor">
    <cofactor evidence="1 19">
        <name>Mg(2+)</name>
        <dbReference type="ChEBI" id="CHEBI:18420"/>
    </cofactor>
</comment>
<dbReference type="GO" id="GO:0009236">
    <property type="term" value="P:cobalamin biosynthetic process"/>
    <property type="evidence" value="ECO:0007669"/>
    <property type="project" value="UniProtKB-UniRule"/>
</dbReference>
<evidence type="ECO:0000256" key="18">
    <source>
        <dbReference type="ARBA" id="ARBA00049504"/>
    </source>
</evidence>
<feature type="transmembrane region" description="Helical" evidence="19">
    <location>
        <begin position="146"/>
        <end position="163"/>
    </location>
</feature>
<sequence>MRDFDQVRRLPADTRACLAFFSRLPVTVPPGAFELGRAAGAFPVAGLVIAVGPAAALALLSAAGAPEIVAAGAALALLVLVTGGLHEDGLADSFDGLGAVAARAGRLAVMRDSRIGTYGALALAFTILLRAGALGALALDPGNGAAALLLSAGLSRAFALWHWRALPPARTDGLAAAAGRPTPEAVELALASAAVLALLSLVAFGRGGLLGLALGGLATLLFNRHARQKLAGHTGDTIGAAQQLSETALLVGFSTSWFSAVAVGI</sequence>
<proteinExistence type="inferred from homology"/>
<comment type="pathway">
    <text evidence="3 19">Cofactor biosynthesis; adenosylcobalamin biosynthesis; adenosylcobalamin from cob(II)yrinate a,c-diamide: step 7/7.</text>
</comment>
<feature type="transmembrane region" description="Helical" evidence="19">
    <location>
        <begin position="38"/>
        <end position="61"/>
    </location>
</feature>
<evidence type="ECO:0000256" key="3">
    <source>
        <dbReference type="ARBA" id="ARBA00004663"/>
    </source>
</evidence>
<name>A0A964WSR7_9HYPH</name>
<evidence type="ECO:0000256" key="9">
    <source>
        <dbReference type="ARBA" id="ARBA00022679"/>
    </source>
</evidence>
<comment type="similarity">
    <text evidence="4 19">Belongs to the CobS family.</text>
</comment>
<dbReference type="OrthoDB" id="9794626at2"/>
<keyword evidence="13 19" id="KW-0472">Membrane</keyword>
<dbReference type="RefSeq" id="WP_161139514.1">
    <property type="nucleotide sequence ID" value="NZ_SPKJ01000010.1"/>
</dbReference>
<keyword evidence="12 19" id="KW-1133">Transmembrane helix</keyword>
<dbReference type="GO" id="GO:0005886">
    <property type="term" value="C:plasma membrane"/>
    <property type="evidence" value="ECO:0007669"/>
    <property type="project" value="UniProtKB-SubCell"/>
</dbReference>
<evidence type="ECO:0000256" key="10">
    <source>
        <dbReference type="ARBA" id="ARBA00022692"/>
    </source>
</evidence>
<evidence type="ECO:0000256" key="14">
    <source>
        <dbReference type="ARBA" id="ARBA00025228"/>
    </source>
</evidence>
<reference evidence="20" key="1">
    <citation type="submission" date="2019-03" db="EMBL/GenBank/DDBJ databases">
        <title>Afifella sp. nov., isolated from activated sludge.</title>
        <authorList>
            <person name="Li Q."/>
            <person name="Liu Y."/>
        </authorList>
    </citation>
    <scope>NUCLEOTIDE SEQUENCE</scope>
    <source>
        <strain evidence="20">L72</strain>
    </source>
</reference>
<comment type="function">
    <text evidence="14 19">Joins adenosylcobinamide-GDP and alpha-ribazole to generate adenosylcobalamin (Ado-cobalamin). Also synthesizes adenosylcobalamin 5'-phosphate from adenosylcobinamide-GDP and alpha-ribazole 5'-phosphate.</text>
</comment>
<dbReference type="AlphaFoldDB" id="A0A964WSR7"/>